<dbReference type="Proteomes" id="UP000243524">
    <property type="component" value="Unassembled WGS sequence"/>
</dbReference>
<evidence type="ECO:0000313" key="7">
    <source>
        <dbReference type="EMBL" id="PKR78124.1"/>
    </source>
</evidence>
<evidence type="ECO:0000256" key="5">
    <source>
        <dbReference type="ARBA" id="ARBA00037974"/>
    </source>
</evidence>
<evidence type="ECO:0000256" key="3">
    <source>
        <dbReference type="ARBA" id="ARBA00022898"/>
    </source>
</evidence>
<feature type="domain" description="Aminotransferase class I/classII large" evidence="6">
    <location>
        <begin position="47"/>
        <end position="385"/>
    </location>
</feature>
<dbReference type="InterPro" id="IPR051798">
    <property type="entry name" value="Class-II_PLP-Dep_Aminotrans"/>
</dbReference>
<dbReference type="GO" id="GO:0030170">
    <property type="term" value="F:pyridoxal phosphate binding"/>
    <property type="evidence" value="ECO:0007669"/>
    <property type="project" value="InterPro"/>
</dbReference>
<dbReference type="PANTHER" id="PTHR43525">
    <property type="entry name" value="PROTEIN MALY"/>
    <property type="match status" value="1"/>
</dbReference>
<protein>
    <recommendedName>
        <fullName evidence="2">cysteine-S-conjugate beta-lyase</fullName>
        <ecNumber evidence="2">4.4.1.13</ecNumber>
    </recommendedName>
</protein>
<dbReference type="NCBIfam" id="TIGR04350">
    <property type="entry name" value="C_S_lyase_PatB"/>
    <property type="match status" value="1"/>
</dbReference>
<evidence type="ECO:0000313" key="8">
    <source>
        <dbReference type="Proteomes" id="UP000243524"/>
    </source>
</evidence>
<evidence type="ECO:0000256" key="2">
    <source>
        <dbReference type="ARBA" id="ARBA00012224"/>
    </source>
</evidence>
<comment type="cofactor">
    <cofactor evidence="1">
        <name>pyridoxal 5'-phosphate</name>
        <dbReference type="ChEBI" id="CHEBI:597326"/>
    </cofactor>
</comment>
<dbReference type="EC" id="4.4.1.13" evidence="2"/>
<keyword evidence="4 7" id="KW-0456">Lyase</keyword>
<keyword evidence="3" id="KW-0663">Pyridoxal phosphate</keyword>
<dbReference type="SUPFAM" id="SSF53383">
    <property type="entry name" value="PLP-dependent transferases"/>
    <property type="match status" value="1"/>
</dbReference>
<dbReference type="RefSeq" id="WP_101331730.1">
    <property type="nucleotide sequence ID" value="NZ_PJNH01000002.1"/>
</dbReference>
<dbReference type="AlphaFoldDB" id="A0A2I0QV06"/>
<evidence type="ECO:0000259" key="6">
    <source>
        <dbReference type="Pfam" id="PF00155"/>
    </source>
</evidence>
<evidence type="ECO:0000256" key="1">
    <source>
        <dbReference type="ARBA" id="ARBA00001933"/>
    </source>
</evidence>
<dbReference type="InterPro" id="IPR015421">
    <property type="entry name" value="PyrdxlP-dep_Trfase_major"/>
</dbReference>
<dbReference type="Gene3D" id="3.40.640.10">
    <property type="entry name" value="Type I PLP-dependent aspartate aminotransferase-like (Major domain)"/>
    <property type="match status" value="1"/>
</dbReference>
<dbReference type="InterPro" id="IPR015422">
    <property type="entry name" value="PyrdxlP-dep_Trfase_small"/>
</dbReference>
<comment type="similarity">
    <text evidence="5">Belongs to the class-II pyridoxal-phosphate-dependent aminotransferase family. MalY/PatB cystathionine beta-lyase subfamily.</text>
</comment>
<proteinExistence type="inferred from homology"/>
<dbReference type="Gene3D" id="3.90.1150.10">
    <property type="entry name" value="Aspartate Aminotransferase, domain 1"/>
    <property type="match status" value="1"/>
</dbReference>
<name>A0A2I0QV06_9BACI</name>
<comment type="caution">
    <text evidence="7">The sequence shown here is derived from an EMBL/GenBank/DDBJ whole genome shotgun (WGS) entry which is preliminary data.</text>
</comment>
<organism evidence="7 8">
    <name type="scientific">Halalkalibacillus sediminis</name>
    <dbReference type="NCBI Taxonomy" id="2018042"/>
    <lineage>
        <taxon>Bacteria</taxon>
        <taxon>Bacillati</taxon>
        <taxon>Bacillota</taxon>
        <taxon>Bacilli</taxon>
        <taxon>Bacillales</taxon>
        <taxon>Bacillaceae</taxon>
        <taxon>Halalkalibacillus</taxon>
    </lineage>
</organism>
<dbReference type="InterPro" id="IPR027619">
    <property type="entry name" value="C-S_lyase_PatB-like"/>
</dbReference>
<keyword evidence="8" id="KW-1185">Reference proteome</keyword>
<gene>
    <name evidence="7" type="ORF">CEY16_09425</name>
</gene>
<dbReference type="Pfam" id="PF00155">
    <property type="entry name" value="Aminotran_1_2"/>
    <property type="match status" value="1"/>
</dbReference>
<accession>A0A2I0QV06</accession>
<dbReference type="InterPro" id="IPR004839">
    <property type="entry name" value="Aminotransferase_I/II_large"/>
</dbReference>
<sequence>MKYDFNQTINRENTRAVKYDFREKLFGSNEILPMWVADMDFASTPFLQEAIIERARHNVYGYTTYDKELLETVQSWLKERHQFDVSTDLISLSPGVIPSLHALVQSFTEEGDQIVIQPPVYPPFFSVVKEHNREIVENPLIEKDHHYEINFTQLEEQFKNGAKAFILCSPHNPVGRVWTQDEVQRMVDLCEKYDVYLFSDEIHADIIFSEGRHYPSETLSNNSESNKRIFTLMAPSKTFNIAGLQGSYVISPNQKSKEIFDKQLGRQGFVVLNTFAYTAMEAVYKHGEDWLEQLNEQLQENRDLVHRKLQESKTSVKAFDSEGTYLIWLDFRDTGLSHDEISRKLKEDAKVGLNDGKSFGDQGECFMRLNIASPSSVVEEAIDRIIQAFKK</sequence>
<dbReference type="CDD" id="cd00609">
    <property type="entry name" value="AAT_like"/>
    <property type="match status" value="1"/>
</dbReference>
<dbReference type="PANTHER" id="PTHR43525:SF1">
    <property type="entry name" value="PROTEIN MALY"/>
    <property type="match status" value="1"/>
</dbReference>
<reference evidence="7 8" key="1">
    <citation type="submission" date="2017-06" db="EMBL/GenBank/DDBJ databases">
        <title>the draft geome sequence of Illustriluteabacillus marina B3227.</title>
        <authorList>
            <person name="He R.-H."/>
            <person name="Du Z.-J."/>
        </authorList>
    </citation>
    <scope>NUCLEOTIDE SEQUENCE [LARGE SCALE GENOMIC DNA]</scope>
    <source>
        <strain evidence="7 8">B3227</strain>
    </source>
</reference>
<dbReference type="OrthoDB" id="9802872at2"/>
<evidence type="ECO:0000256" key="4">
    <source>
        <dbReference type="ARBA" id="ARBA00023239"/>
    </source>
</evidence>
<dbReference type="InterPro" id="IPR015424">
    <property type="entry name" value="PyrdxlP-dep_Trfase"/>
</dbReference>
<dbReference type="GO" id="GO:0047804">
    <property type="term" value="F:cysteine-S-conjugate beta-lyase activity"/>
    <property type="evidence" value="ECO:0007669"/>
    <property type="project" value="UniProtKB-EC"/>
</dbReference>
<dbReference type="EMBL" id="PJNH01000002">
    <property type="protein sequence ID" value="PKR78124.1"/>
    <property type="molecule type" value="Genomic_DNA"/>
</dbReference>